<feature type="transmembrane region" description="Helical" evidence="7">
    <location>
        <begin position="132"/>
        <end position="152"/>
    </location>
</feature>
<evidence type="ECO:0000256" key="2">
    <source>
        <dbReference type="ARBA" id="ARBA00022448"/>
    </source>
</evidence>
<dbReference type="GO" id="GO:0005886">
    <property type="term" value="C:plasma membrane"/>
    <property type="evidence" value="ECO:0007669"/>
    <property type="project" value="UniProtKB-SubCell"/>
</dbReference>
<dbReference type="GO" id="GO:0055085">
    <property type="term" value="P:transmembrane transport"/>
    <property type="evidence" value="ECO:0007669"/>
    <property type="project" value="InterPro"/>
</dbReference>
<evidence type="ECO:0000256" key="5">
    <source>
        <dbReference type="ARBA" id="ARBA00022989"/>
    </source>
</evidence>
<keyword evidence="4 7" id="KW-0812">Transmembrane</keyword>
<reference evidence="8 9" key="1">
    <citation type="submission" date="2018-01" db="EMBL/GenBank/DDBJ databases">
        <title>Draft genome sequence of Jishengella endophytica.</title>
        <authorList>
            <person name="Sahin N."/>
            <person name="Ay H."/>
            <person name="Saygin H."/>
        </authorList>
    </citation>
    <scope>NUCLEOTIDE SEQUENCE [LARGE SCALE GENOMIC DNA]</scope>
    <source>
        <strain evidence="8 9">DSM 45430</strain>
    </source>
</reference>
<sequence length="296" mass="31178">MSQDLTTAPQGAGPEPTVGLRRSGALRQALRRPAIIIAGGLFIVICVAASLGPFFAGDPNAFNALERLQAPSLAHPFGTDNLGRDIAVRVLFGGRASLLVGFAVGLVSVAVGSLIGIAAAMFRPVDLLLMRVVDGIMSFPIIVLALSMMAILGPGLQTVIISLSIVLVPSVARVVRGRALVVSQLPMIDAARMVGASRWRIMRTYVLAHCVTPVLVQAAIVFTTAVLIESALSFIGAGLPPDTPSWGASLAESRNYLQTAWWMWLFPGLALLATVLSANVVIDGVRDVLDPRSARR</sequence>
<evidence type="ECO:0000256" key="4">
    <source>
        <dbReference type="ARBA" id="ARBA00022692"/>
    </source>
</evidence>
<comment type="subcellular location">
    <subcellularLocation>
        <location evidence="1 7">Cell membrane</location>
        <topology evidence="1 7">Multi-pass membrane protein</topology>
    </subcellularLocation>
</comment>
<name>A0A2W2DSK5_9ACTN</name>
<proteinExistence type="inferred from homology"/>
<keyword evidence="2 7" id="KW-0813">Transport</keyword>
<dbReference type="PROSITE" id="PS50928">
    <property type="entry name" value="ABC_TM1"/>
    <property type="match status" value="1"/>
</dbReference>
<evidence type="ECO:0000256" key="6">
    <source>
        <dbReference type="ARBA" id="ARBA00023136"/>
    </source>
</evidence>
<evidence type="ECO:0000313" key="8">
    <source>
        <dbReference type="EMBL" id="PZG00127.1"/>
    </source>
</evidence>
<organism evidence="8 9">
    <name type="scientific">Micromonospora endophytica</name>
    <dbReference type="NCBI Taxonomy" id="515350"/>
    <lineage>
        <taxon>Bacteria</taxon>
        <taxon>Bacillati</taxon>
        <taxon>Actinomycetota</taxon>
        <taxon>Actinomycetes</taxon>
        <taxon>Micromonosporales</taxon>
        <taxon>Micromonosporaceae</taxon>
        <taxon>Micromonospora</taxon>
    </lineage>
</organism>
<dbReference type="InterPro" id="IPR000515">
    <property type="entry name" value="MetI-like"/>
</dbReference>
<feature type="transmembrane region" description="Helical" evidence="7">
    <location>
        <begin position="206"/>
        <end position="239"/>
    </location>
</feature>
<dbReference type="SUPFAM" id="SSF161098">
    <property type="entry name" value="MetI-like"/>
    <property type="match status" value="1"/>
</dbReference>
<protein>
    <submittedName>
        <fullName evidence="8">Peptide ABC transporter permease</fullName>
    </submittedName>
</protein>
<feature type="transmembrane region" description="Helical" evidence="7">
    <location>
        <begin position="98"/>
        <end position="120"/>
    </location>
</feature>
<accession>A0A2W2DSK5</accession>
<dbReference type="PANTHER" id="PTHR43386:SF6">
    <property type="entry name" value="ABC TRANSPORTER PERMEASE PROTEIN"/>
    <property type="match status" value="1"/>
</dbReference>
<gene>
    <name evidence="8" type="ORF">C1I93_03520</name>
</gene>
<comment type="similarity">
    <text evidence="7">Belongs to the binding-protein-dependent transport system permease family.</text>
</comment>
<dbReference type="Pfam" id="PF00528">
    <property type="entry name" value="BPD_transp_1"/>
    <property type="match status" value="1"/>
</dbReference>
<feature type="transmembrane region" description="Helical" evidence="7">
    <location>
        <begin position="158"/>
        <end position="175"/>
    </location>
</feature>
<feature type="transmembrane region" description="Helical" evidence="7">
    <location>
        <begin position="34"/>
        <end position="56"/>
    </location>
</feature>
<dbReference type="EMBL" id="POTX01000013">
    <property type="protein sequence ID" value="PZG00127.1"/>
    <property type="molecule type" value="Genomic_DNA"/>
</dbReference>
<dbReference type="AlphaFoldDB" id="A0A2W2DSK5"/>
<dbReference type="PANTHER" id="PTHR43386">
    <property type="entry name" value="OLIGOPEPTIDE TRANSPORT SYSTEM PERMEASE PROTEIN APPC"/>
    <property type="match status" value="1"/>
</dbReference>
<comment type="caution">
    <text evidence="8">The sequence shown here is derived from an EMBL/GenBank/DDBJ whole genome shotgun (WGS) entry which is preliminary data.</text>
</comment>
<dbReference type="RefSeq" id="WP_111241754.1">
    <property type="nucleotide sequence ID" value="NZ_AP023358.1"/>
</dbReference>
<keyword evidence="9" id="KW-1185">Reference proteome</keyword>
<keyword evidence="3" id="KW-1003">Cell membrane</keyword>
<dbReference type="InterPro" id="IPR035906">
    <property type="entry name" value="MetI-like_sf"/>
</dbReference>
<evidence type="ECO:0000313" key="9">
    <source>
        <dbReference type="Proteomes" id="UP000248627"/>
    </source>
</evidence>
<dbReference type="Gene3D" id="1.10.3720.10">
    <property type="entry name" value="MetI-like"/>
    <property type="match status" value="1"/>
</dbReference>
<dbReference type="CDD" id="cd06261">
    <property type="entry name" value="TM_PBP2"/>
    <property type="match status" value="1"/>
</dbReference>
<evidence type="ECO:0000256" key="7">
    <source>
        <dbReference type="RuleBase" id="RU363032"/>
    </source>
</evidence>
<feature type="transmembrane region" description="Helical" evidence="7">
    <location>
        <begin position="259"/>
        <end position="282"/>
    </location>
</feature>
<evidence type="ECO:0000256" key="3">
    <source>
        <dbReference type="ARBA" id="ARBA00022475"/>
    </source>
</evidence>
<dbReference type="OrthoDB" id="9812701at2"/>
<keyword evidence="6 7" id="KW-0472">Membrane</keyword>
<dbReference type="Proteomes" id="UP000248627">
    <property type="component" value="Unassembled WGS sequence"/>
</dbReference>
<dbReference type="InterPro" id="IPR050366">
    <property type="entry name" value="BP-dependent_transpt_permease"/>
</dbReference>
<keyword evidence="5 7" id="KW-1133">Transmembrane helix</keyword>
<evidence type="ECO:0000256" key="1">
    <source>
        <dbReference type="ARBA" id="ARBA00004651"/>
    </source>
</evidence>